<name>A0A9J6BI95_POLVA</name>
<evidence type="ECO:0000256" key="1">
    <source>
        <dbReference type="ARBA" id="ARBA00022614"/>
    </source>
</evidence>
<evidence type="ECO:0000313" key="5">
    <source>
        <dbReference type="Proteomes" id="UP001107558"/>
    </source>
</evidence>
<dbReference type="OrthoDB" id="676979at2759"/>
<keyword evidence="1" id="KW-0433">Leucine-rich repeat</keyword>
<feature type="signal peptide" evidence="3">
    <location>
        <begin position="1"/>
        <end position="20"/>
    </location>
</feature>
<dbReference type="SMART" id="SM00369">
    <property type="entry name" value="LRR_TYP"/>
    <property type="match status" value="12"/>
</dbReference>
<dbReference type="PANTHER" id="PTHR45712">
    <property type="entry name" value="AGAP008170-PA"/>
    <property type="match status" value="1"/>
</dbReference>
<dbReference type="InterPro" id="IPR032675">
    <property type="entry name" value="LRR_dom_sf"/>
</dbReference>
<dbReference type="AlphaFoldDB" id="A0A9J6BI95"/>
<sequence length="1075" mass="125164">MKHLQSFVFVIISLITLSHGREIQKSCDSNFSCNFEITNNKNIFDDDESFIKCNYIFSGPDLYCDLQILNREGRDDFERIEGTLPPLFRYDDVESIFSIGQFSLNFPSIICRQFNNLKSIIMYFGIIQIIDRNSFENCRNLVELRLDFNAIFYIAGDSFINLSKLNSLFLGNNDFSYLRPGMFNGIENSLLILNLNHNFISSIEFGFFDEFQMLKEINFSNNNLTTIDLRSFGNSVNSLEIFQAENNRIFFIDNQWFDNAIFLDKLQLDNNLCINESFYDVGLNREAVRRQLEQCFENFINPPDFIRCEYYLNDDGKIECELFINNPNGRDDFTEIEGELPSNKTFADVVTVYMESQQTSIIPSILCNSFPYLSFFGAMASGILEITSTSIKNCRNLTAFYIFLEFLQNIPEDLFVNQPQLIDVIIEFTSIGNIPSRLFETNYELHEVHLGYNYLSEIPFGLFVNNQNLQVLSFEVNQIEVIDSRSFGSLNDLLSFGAYDNQIFAIDSKWFDFIPNIDTLIFTNNICVDKSFSSINENREEVKRQLEQCFENFINPPERDFIRCEYYLRDDGKIECELLINNPKGRDVFTEIEGEFPSNKTFADVVTVFIGFQQTPIIPSIICQSYPNLIFLGTMASGILEISSTSIQNCRYLTSFYIFLDFLQNLPEDLFANQEQLFDVIFTLTLIEHIPARLFETNFELQEVYFGYNQLTEITFGLFANNQNLKVLSFEENQIEVIDSRSFRSLNDLILFDANKNKIFAIDSQWFDLISNVDQLLFTNNICIDEIFYDVGLNREEVRRQLEQCFENFNNPPETTTIPQREFIECDYYLKFDDSVGCNLLINNPNGRDDFIEIEGELPSNKTIADVKELYIVHQNSPLIPSIICQFFPNLITFGIMNLGLKELSSTSIEKCEILTTFNLYFEIIKRVPEDLFVNHSQLYEIIFGFTEIEELPGKLFEKNPILRNVYLGNNQLTELPFGLFTNNPNLRILTFEGNQIEVIDSRTFQPFSNLFVFDASDNKINAIDSQWFDFSEQLDQLFFANNICIDVMFTHTGLHREEFRRAFENCFENFENLN</sequence>
<dbReference type="Pfam" id="PF13855">
    <property type="entry name" value="LRR_8"/>
    <property type="match status" value="4"/>
</dbReference>
<comment type="caution">
    <text evidence="4">The sequence shown here is derived from an EMBL/GenBank/DDBJ whole genome shotgun (WGS) entry which is preliminary data.</text>
</comment>
<dbReference type="Proteomes" id="UP001107558">
    <property type="component" value="Chromosome 4"/>
</dbReference>
<proteinExistence type="predicted"/>
<accession>A0A9J6BI95</accession>
<dbReference type="SUPFAM" id="SSF52058">
    <property type="entry name" value="L domain-like"/>
    <property type="match status" value="3"/>
</dbReference>
<dbReference type="InterPro" id="IPR050333">
    <property type="entry name" value="SLRP"/>
</dbReference>
<dbReference type="Gene3D" id="3.80.10.10">
    <property type="entry name" value="Ribonuclease Inhibitor"/>
    <property type="match status" value="4"/>
</dbReference>
<dbReference type="InterPro" id="IPR003591">
    <property type="entry name" value="Leu-rich_rpt_typical-subtyp"/>
</dbReference>
<organism evidence="4 5">
    <name type="scientific">Polypedilum vanderplanki</name>
    <name type="common">Sleeping chironomid midge</name>
    <dbReference type="NCBI Taxonomy" id="319348"/>
    <lineage>
        <taxon>Eukaryota</taxon>
        <taxon>Metazoa</taxon>
        <taxon>Ecdysozoa</taxon>
        <taxon>Arthropoda</taxon>
        <taxon>Hexapoda</taxon>
        <taxon>Insecta</taxon>
        <taxon>Pterygota</taxon>
        <taxon>Neoptera</taxon>
        <taxon>Endopterygota</taxon>
        <taxon>Diptera</taxon>
        <taxon>Nematocera</taxon>
        <taxon>Chironomoidea</taxon>
        <taxon>Chironomidae</taxon>
        <taxon>Chironominae</taxon>
        <taxon>Polypedilum</taxon>
        <taxon>Polypedilum</taxon>
    </lineage>
</organism>
<dbReference type="InterPro" id="IPR001611">
    <property type="entry name" value="Leu-rich_rpt"/>
</dbReference>
<gene>
    <name evidence="4" type="ORF">PVAND_017436</name>
</gene>
<dbReference type="EMBL" id="JADBJN010000004">
    <property type="protein sequence ID" value="KAG5669549.1"/>
    <property type="molecule type" value="Genomic_DNA"/>
</dbReference>
<dbReference type="PANTHER" id="PTHR45712:SF22">
    <property type="entry name" value="INSULIN-LIKE GROWTH FACTOR-BINDING PROTEIN COMPLEX ACID LABILE SUBUNIT"/>
    <property type="match status" value="1"/>
</dbReference>
<protein>
    <submittedName>
        <fullName evidence="4">Uncharacterized protein</fullName>
    </submittedName>
</protein>
<keyword evidence="2" id="KW-0677">Repeat</keyword>
<keyword evidence="3" id="KW-0732">Signal</keyword>
<reference evidence="4" key="1">
    <citation type="submission" date="2021-03" db="EMBL/GenBank/DDBJ databases">
        <title>Chromosome level genome of the anhydrobiotic midge Polypedilum vanderplanki.</title>
        <authorList>
            <person name="Yoshida Y."/>
            <person name="Kikawada T."/>
            <person name="Gusev O."/>
        </authorList>
    </citation>
    <scope>NUCLEOTIDE SEQUENCE</scope>
    <source>
        <strain evidence="4">NIAS01</strain>
        <tissue evidence="4">Whole body or cell culture</tissue>
    </source>
</reference>
<dbReference type="Pfam" id="PF00560">
    <property type="entry name" value="LRR_1"/>
    <property type="match status" value="1"/>
</dbReference>
<keyword evidence="5" id="KW-1185">Reference proteome</keyword>
<evidence type="ECO:0000313" key="4">
    <source>
        <dbReference type="EMBL" id="KAG5669549.1"/>
    </source>
</evidence>
<evidence type="ECO:0000256" key="2">
    <source>
        <dbReference type="ARBA" id="ARBA00022737"/>
    </source>
</evidence>
<feature type="chain" id="PRO_5039910957" evidence="3">
    <location>
        <begin position="21"/>
        <end position="1075"/>
    </location>
</feature>
<evidence type="ECO:0000256" key="3">
    <source>
        <dbReference type="SAM" id="SignalP"/>
    </source>
</evidence>